<gene>
    <name evidence="2" type="ORF">ATY89_01780</name>
    <name evidence="3" type="ORF">ATZ20_04815</name>
</gene>
<proteinExistence type="predicted"/>
<feature type="domain" description="Pterin-binding" evidence="1">
    <location>
        <begin position="136"/>
        <end position="364"/>
    </location>
</feature>
<dbReference type="InterPro" id="IPR005236">
    <property type="entry name" value="Dihydropt_synth"/>
</dbReference>
<sequence>MRVLLITAKLAYNNVKAVSSSLGVDTDILMLNYPIASLMTVDYIVENLKSLKLGKYDYIIIPGLVNGDAKKIEEVTGIKTYKGTEDINDLPLMIQALKNGLSFSTTIPADKLISIEREKEVSLELRRLEENGDYAFEVNGLKIPRRPPPFRIFLEIDGTKSLELLENEIERVDKLVDVIVIGFPSGHEDISEVKNKVSKLSSMKLTAIDSGSPKELIEGVKAGASFVFNLNEENISDLLDIKRDAVFIVAPFSVENKATTTLKIRDKAKQLGFDKLILDPILSPPITGLVESLCEYKTVRENSNEPMLMGLLNVTELIDADSVGINGILTSIAGELGVANLLTMERGKTRGSSYEINTATKMISIALNKRKNPKDLGLDLLILKDKKKISTSLNENSGEIIRVYEYLEPKNMDKGYVKIDKNDEEIVLTYYGKEKFSVVGTSGLSIGRKFIEKANVNTEHALYIGYELAKAEIALNLGKNYIQDKPLFKHAYINAYSNKKKH</sequence>
<dbReference type="GeneID" id="14551443"/>
<dbReference type="NCBIfam" id="TIGR00284">
    <property type="entry name" value="dihydropteroate synthase-like protein"/>
    <property type="match status" value="1"/>
</dbReference>
<organism evidence="2 5">
    <name type="scientific">Sulfolobus acidocaldarius</name>
    <dbReference type="NCBI Taxonomy" id="2285"/>
    <lineage>
        <taxon>Archaea</taxon>
        <taxon>Thermoproteota</taxon>
        <taxon>Thermoprotei</taxon>
        <taxon>Sulfolobales</taxon>
        <taxon>Sulfolobaceae</taxon>
        <taxon>Sulfolobus</taxon>
    </lineage>
</organism>
<dbReference type="OrthoDB" id="70327at2157"/>
<dbReference type="AlphaFoldDB" id="A0A0U2XZT2"/>
<dbReference type="EMBL" id="CP013695">
    <property type="protein sequence ID" value="ALU31537.1"/>
    <property type="molecule type" value="Genomic_DNA"/>
</dbReference>
<evidence type="ECO:0000313" key="2">
    <source>
        <dbReference type="EMBL" id="ALU28817.1"/>
    </source>
</evidence>
<protein>
    <submittedName>
        <fullName evidence="2">Dihydropteroate synthase</fullName>
    </submittedName>
</protein>
<reference evidence="4 5" key="1">
    <citation type="submission" date="2015-12" db="EMBL/GenBank/DDBJ databases">
        <title>A stable core within a dynamic pangenome in Sulfolobus acidocaldarius.</title>
        <authorList>
            <person name="Anderson R."/>
            <person name="Kouris A."/>
            <person name="Seward C."/>
            <person name="Campbell K."/>
            <person name="Whitaker R."/>
        </authorList>
    </citation>
    <scope>NUCLEOTIDE SEQUENCE [LARGE SCALE GENOMIC DNA]</scope>
    <source>
        <strain evidence="2 5">GG12-C01-09</strain>
        <strain evidence="3 4">NG05B_CO5_07</strain>
    </source>
</reference>
<dbReference type="GO" id="GO:0042558">
    <property type="term" value="P:pteridine-containing compound metabolic process"/>
    <property type="evidence" value="ECO:0007669"/>
    <property type="project" value="InterPro"/>
</dbReference>
<name>A0A0U2XZT2_9CREN</name>
<dbReference type="EMBL" id="CP013694">
    <property type="protein sequence ID" value="ALU28817.1"/>
    <property type="molecule type" value="Genomic_DNA"/>
</dbReference>
<evidence type="ECO:0000313" key="5">
    <source>
        <dbReference type="Proteomes" id="UP000065473"/>
    </source>
</evidence>
<dbReference type="PROSITE" id="PS50972">
    <property type="entry name" value="PTERIN_BINDING"/>
    <property type="match status" value="1"/>
</dbReference>
<evidence type="ECO:0000313" key="3">
    <source>
        <dbReference type="EMBL" id="ALU31537.1"/>
    </source>
</evidence>
<dbReference type="SMR" id="A0A0U2XZT2"/>
<accession>A0A0U2XZT2</accession>
<evidence type="ECO:0000313" key="4">
    <source>
        <dbReference type="Proteomes" id="UP000060043"/>
    </source>
</evidence>
<dbReference type="STRING" id="1435377.SUSAZ_04270"/>
<dbReference type="SUPFAM" id="SSF51717">
    <property type="entry name" value="Dihydropteroate synthetase-like"/>
    <property type="match status" value="1"/>
</dbReference>
<dbReference type="InterPro" id="IPR025595">
    <property type="entry name" value="PterinBD-DUF4346"/>
</dbReference>
<dbReference type="Proteomes" id="UP000060043">
    <property type="component" value="Chromosome"/>
</dbReference>
<evidence type="ECO:0000259" key="1">
    <source>
        <dbReference type="PROSITE" id="PS50972"/>
    </source>
</evidence>
<dbReference type="RefSeq" id="WP_011277796.1">
    <property type="nucleotide sequence ID" value="NZ_BHWZ01000001.1"/>
</dbReference>
<dbReference type="Proteomes" id="UP000065473">
    <property type="component" value="Chromosome"/>
</dbReference>
<dbReference type="InterPro" id="IPR011005">
    <property type="entry name" value="Dihydropteroate_synth-like_sf"/>
</dbReference>
<dbReference type="Pfam" id="PF14251">
    <property type="entry name" value="PterinBD-DUF4346"/>
    <property type="match status" value="1"/>
</dbReference>
<dbReference type="InterPro" id="IPR000489">
    <property type="entry name" value="Pterin-binding_dom"/>
</dbReference>
<dbReference type="PaxDb" id="1435377-SUSAZ_04270"/>
<dbReference type="OMA" id="DMIDLGM"/>